<protein>
    <recommendedName>
        <fullName evidence="3">YD repeat-containing protein</fullName>
    </recommendedName>
</protein>
<proteinExistence type="predicted"/>
<organism evidence="1 2">
    <name type="scientific">Orenia marismortui</name>
    <dbReference type="NCBI Taxonomy" id="46469"/>
    <lineage>
        <taxon>Bacteria</taxon>
        <taxon>Bacillati</taxon>
        <taxon>Bacillota</taxon>
        <taxon>Clostridia</taxon>
        <taxon>Halanaerobiales</taxon>
        <taxon>Halobacteroidaceae</taxon>
        <taxon>Orenia</taxon>
    </lineage>
</organism>
<keyword evidence="2" id="KW-1185">Reference proteome</keyword>
<dbReference type="Gene3D" id="2.180.10.10">
    <property type="entry name" value="RHS repeat-associated core"/>
    <property type="match status" value="1"/>
</dbReference>
<accession>A0A4R8HFS7</accession>
<evidence type="ECO:0000313" key="2">
    <source>
        <dbReference type="Proteomes" id="UP000295832"/>
    </source>
</evidence>
<dbReference type="Proteomes" id="UP000295832">
    <property type="component" value="Unassembled WGS sequence"/>
</dbReference>
<reference evidence="1 2" key="1">
    <citation type="submission" date="2019-03" db="EMBL/GenBank/DDBJ databases">
        <title>Subsurface microbial communities from deep shales in Ohio and West Virginia, USA.</title>
        <authorList>
            <person name="Wrighton K."/>
        </authorList>
    </citation>
    <scope>NUCLEOTIDE SEQUENCE [LARGE SCALE GENOMIC DNA]</scope>
    <source>
        <strain evidence="1 2">MSL 6dP</strain>
    </source>
</reference>
<evidence type="ECO:0000313" key="1">
    <source>
        <dbReference type="EMBL" id="TDX58965.1"/>
    </source>
</evidence>
<comment type="caution">
    <text evidence="1">The sequence shown here is derived from an EMBL/GenBank/DDBJ whole genome shotgun (WGS) entry which is preliminary data.</text>
</comment>
<dbReference type="RefSeq" id="WP_134114564.1">
    <property type="nucleotide sequence ID" value="NZ_SOEG01000002.1"/>
</dbReference>
<gene>
    <name evidence="1" type="ORF">C7959_102103</name>
</gene>
<sequence length="338" mass="40872">MKQRLIILLVFILSTGFVVVAKSSIYSYDYGNLKIEKHKDKVIYYDNKGNLIKTVDLKDKKIKYKNKMVEYFQVIDGSASELFNRYINALPIKQRNYNVIEDNMLELKDYIDYSYNSWGLLSSIKAYNQDDKFKYHIKYSYYENKKLKKKKKFNADGSLDSSDEYSYKYDNNNFKVQFTDYDTTNNYKVCEEYIYNKNNLLTRVITKNSDFFIYQDFKVYVWNQKRIYYNQKNQIVKIKYFNFDSYFNTKGFLDTYVLYEYNDKGLVTLASYYDKNEELFVYYRYNYNGLGLLKSEKIFNSDDSLRQDTRFFYDQKGRIAKELEYSKGSLIGIKEYEY</sequence>
<dbReference type="AlphaFoldDB" id="A0A4R8HFS7"/>
<name>A0A4R8HFS7_9FIRM</name>
<evidence type="ECO:0008006" key="3">
    <source>
        <dbReference type="Google" id="ProtNLM"/>
    </source>
</evidence>
<dbReference type="EMBL" id="SOEG01000002">
    <property type="protein sequence ID" value="TDX58965.1"/>
    <property type="molecule type" value="Genomic_DNA"/>
</dbReference>